<evidence type="ECO:0000313" key="3">
    <source>
        <dbReference type="Proteomes" id="UP001059971"/>
    </source>
</evidence>
<evidence type="ECO:0000259" key="1">
    <source>
        <dbReference type="Pfam" id="PF09537"/>
    </source>
</evidence>
<dbReference type="Proteomes" id="UP001059971">
    <property type="component" value="Chromosome 1"/>
</dbReference>
<dbReference type="InterPro" id="IPR016920">
    <property type="entry name" value="UCP029477"/>
</dbReference>
<dbReference type="Gene3D" id="1.20.1260.10">
    <property type="match status" value="1"/>
</dbReference>
<proteinExistence type="predicted"/>
<reference evidence="2" key="1">
    <citation type="submission" date="2018-07" db="EMBL/GenBank/DDBJ databases">
        <title>Complete genome sequence of Sphingomonas bisphenolicum strain AO1, a bisphenol A degradative bacterium isolated from Japanese farm field.</title>
        <authorList>
            <person name="Murakami M."/>
            <person name="Koh M."/>
            <person name="Koba S."/>
            <person name="Matsumura Y."/>
        </authorList>
    </citation>
    <scope>NUCLEOTIDE SEQUENCE</scope>
    <source>
        <strain evidence="2">AO1</strain>
    </source>
</reference>
<dbReference type="InterPro" id="IPR019052">
    <property type="entry name" value="DUF2383"/>
</dbReference>
<keyword evidence="2" id="KW-0418">Kinase</keyword>
<keyword evidence="2" id="KW-0808">Transferase</keyword>
<feature type="domain" description="DUF2383" evidence="1">
    <location>
        <begin position="8"/>
        <end position="115"/>
    </location>
</feature>
<sequence>MSETSHDISTLNGLIATTLDSVDGYTEAAKDSENSRFGALFTSRAGERREIASRLQQEVTALGGDPEDDGTVLAGAHRMFLNLKSAVTGSDDKAIINEVEAGEDHIKAKFEDALGDMELSPAVRDLIETCYTSVKAGHDEMRDIKHSMEG</sequence>
<dbReference type="NCBIfam" id="TIGR02284">
    <property type="entry name" value="PA2169 family four-helix-bundle protein"/>
    <property type="match status" value="1"/>
</dbReference>
<keyword evidence="3" id="KW-1185">Reference proteome</keyword>
<gene>
    <name evidence="2" type="ORF">SBA_ch1_31190</name>
</gene>
<dbReference type="EMBL" id="AP018817">
    <property type="protein sequence ID" value="BBF70919.1"/>
    <property type="molecule type" value="Genomic_DNA"/>
</dbReference>
<dbReference type="InterPro" id="IPR011971">
    <property type="entry name" value="CHP02284"/>
</dbReference>
<accession>A0ABM7G7P6</accession>
<evidence type="ECO:0000313" key="2">
    <source>
        <dbReference type="EMBL" id="BBF70919.1"/>
    </source>
</evidence>
<dbReference type="InterPro" id="IPR012347">
    <property type="entry name" value="Ferritin-like"/>
</dbReference>
<dbReference type="PIRSF" id="PIRSF029477">
    <property type="entry name" value="UCP029477"/>
    <property type="match status" value="1"/>
</dbReference>
<name>A0ABM7G7P6_9SPHN</name>
<dbReference type="RefSeq" id="WP_261935106.1">
    <property type="nucleotide sequence ID" value="NZ_AP018817.1"/>
</dbReference>
<protein>
    <submittedName>
        <fullName evidence="2">Histidine kinase</fullName>
    </submittedName>
</protein>
<dbReference type="GO" id="GO:0016301">
    <property type="term" value="F:kinase activity"/>
    <property type="evidence" value="ECO:0007669"/>
    <property type="project" value="UniProtKB-KW"/>
</dbReference>
<dbReference type="Pfam" id="PF09537">
    <property type="entry name" value="DUF2383"/>
    <property type="match status" value="1"/>
</dbReference>
<organism evidence="2 3">
    <name type="scientific">Sphingomonas bisphenolicum</name>
    <dbReference type="NCBI Taxonomy" id="296544"/>
    <lineage>
        <taxon>Bacteria</taxon>
        <taxon>Pseudomonadati</taxon>
        <taxon>Pseudomonadota</taxon>
        <taxon>Alphaproteobacteria</taxon>
        <taxon>Sphingomonadales</taxon>
        <taxon>Sphingomonadaceae</taxon>
        <taxon>Sphingomonas</taxon>
    </lineage>
</organism>